<reference evidence="1 2" key="1">
    <citation type="submission" date="2023-07" db="EMBL/GenBank/DDBJ databases">
        <title>Sorghum-associated microbial communities from plants grown in Nebraska, USA.</title>
        <authorList>
            <person name="Schachtman D."/>
        </authorList>
    </citation>
    <scope>NUCLEOTIDE SEQUENCE [LARGE SCALE GENOMIC DNA]</scope>
    <source>
        <strain evidence="1 2">3773</strain>
    </source>
</reference>
<evidence type="ECO:0000313" key="2">
    <source>
        <dbReference type="Proteomes" id="UP001255185"/>
    </source>
</evidence>
<name>A0ABU1TPP5_9FLAO</name>
<sequence length="68" mass="7829">MGTGNDWWKTRENGLQSSNKCSIEIVIILKSKTAKGLKLFAVYFFSVRSFSLSSFDLFFDFTENHKVI</sequence>
<protein>
    <submittedName>
        <fullName evidence="1">Uncharacterized protein</fullName>
    </submittedName>
</protein>
<organism evidence="1 2">
    <name type="scientific">Flavobacterium arsenatis</name>
    <dbReference type="NCBI Taxonomy" id="1484332"/>
    <lineage>
        <taxon>Bacteria</taxon>
        <taxon>Pseudomonadati</taxon>
        <taxon>Bacteroidota</taxon>
        <taxon>Flavobacteriia</taxon>
        <taxon>Flavobacteriales</taxon>
        <taxon>Flavobacteriaceae</taxon>
        <taxon>Flavobacterium</taxon>
    </lineage>
</organism>
<comment type="caution">
    <text evidence="1">The sequence shown here is derived from an EMBL/GenBank/DDBJ whole genome shotgun (WGS) entry which is preliminary data.</text>
</comment>
<evidence type="ECO:0000313" key="1">
    <source>
        <dbReference type="EMBL" id="MDR6967782.1"/>
    </source>
</evidence>
<dbReference type="EMBL" id="JAVDVI010000006">
    <property type="protein sequence ID" value="MDR6967782.1"/>
    <property type="molecule type" value="Genomic_DNA"/>
</dbReference>
<gene>
    <name evidence="1" type="ORF">J2X31_001794</name>
</gene>
<proteinExistence type="predicted"/>
<keyword evidence="2" id="KW-1185">Reference proteome</keyword>
<dbReference type="Proteomes" id="UP001255185">
    <property type="component" value="Unassembled WGS sequence"/>
</dbReference>
<accession>A0ABU1TPP5</accession>